<sequence>MAELAGFSVGMSRHTALRALLRLPVPVRPVPAVIGVDDVALCK</sequence>
<gene>
    <name evidence="1" type="ORF">SAMN06265360_1152</name>
</gene>
<organism evidence="1 2">
    <name type="scientific">Haloechinothrix alba</name>
    <dbReference type="NCBI Taxonomy" id="664784"/>
    <lineage>
        <taxon>Bacteria</taxon>
        <taxon>Bacillati</taxon>
        <taxon>Actinomycetota</taxon>
        <taxon>Actinomycetes</taxon>
        <taxon>Pseudonocardiales</taxon>
        <taxon>Pseudonocardiaceae</taxon>
        <taxon>Haloechinothrix</taxon>
    </lineage>
</organism>
<name>A0A238YET7_9PSEU</name>
<protein>
    <recommendedName>
        <fullName evidence="3">Transposase</fullName>
    </recommendedName>
</protein>
<proteinExistence type="predicted"/>
<dbReference type="AlphaFoldDB" id="A0A238YET7"/>
<dbReference type="EMBL" id="FZNW01000015">
    <property type="protein sequence ID" value="SNR69482.1"/>
    <property type="molecule type" value="Genomic_DNA"/>
</dbReference>
<accession>A0A238YET7</accession>
<evidence type="ECO:0000313" key="1">
    <source>
        <dbReference type="EMBL" id="SNR69482.1"/>
    </source>
</evidence>
<dbReference type="Proteomes" id="UP000198348">
    <property type="component" value="Unassembled WGS sequence"/>
</dbReference>
<reference evidence="1 2" key="1">
    <citation type="submission" date="2017-06" db="EMBL/GenBank/DDBJ databases">
        <authorList>
            <person name="Kim H.J."/>
            <person name="Triplett B.A."/>
        </authorList>
    </citation>
    <scope>NUCLEOTIDE SEQUENCE [LARGE SCALE GENOMIC DNA]</scope>
    <source>
        <strain evidence="1 2">DSM 45207</strain>
    </source>
</reference>
<evidence type="ECO:0000313" key="2">
    <source>
        <dbReference type="Proteomes" id="UP000198348"/>
    </source>
</evidence>
<keyword evidence="2" id="KW-1185">Reference proteome</keyword>
<evidence type="ECO:0008006" key="3">
    <source>
        <dbReference type="Google" id="ProtNLM"/>
    </source>
</evidence>